<comment type="subcellular location">
    <subcellularLocation>
        <location evidence="1">Cell membrane</location>
        <topology evidence="1">Multi-pass membrane protein</topology>
    </subcellularLocation>
</comment>
<dbReference type="OrthoDB" id="6370997at2"/>
<dbReference type="PANTHER" id="PTHR33931:SF2">
    <property type="entry name" value="HOLIN-LIKE PROTEIN CIDA"/>
    <property type="match status" value="1"/>
</dbReference>
<dbReference type="Proteomes" id="UP000198807">
    <property type="component" value="Unassembled WGS sequence"/>
</dbReference>
<evidence type="ECO:0000313" key="8">
    <source>
        <dbReference type="Proteomes" id="UP000198807"/>
    </source>
</evidence>
<keyword evidence="7" id="KW-0378">Hydrolase</keyword>
<dbReference type="RefSeq" id="WP_089711137.1">
    <property type="nucleotide sequence ID" value="NZ_FOBC01000004.1"/>
</dbReference>
<evidence type="ECO:0000256" key="3">
    <source>
        <dbReference type="ARBA" id="ARBA00022692"/>
    </source>
</evidence>
<keyword evidence="3 6" id="KW-0812">Transmembrane</keyword>
<feature type="transmembrane region" description="Helical" evidence="6">
    <location>
        <begin position="84"/>
        <end position="106"/>
    </location>
</feature>
<dbReference type="GO" id="GO:0005886">
    <property type="term" value="C:plasma membrane"/>
    <property type="evidence" value="ECO:0007669"/>
    <property type="project" value="UniProtKB-SubCell"/>
</dbReference>
<dbReference type="GO" id="GO:0016787">
    <property type="term" value="F:hydrolase activity"/>
    <property type="evidence" value="ECO:0007669"/>
    <property type="project" value="UniProtKB-KW"/>
</dbReference>
<evidence type="ECO:0000256" key="2">
    <source>
        <dbReference type="ARBA" id="ARBA00022475"/>
    </source>
</evidence>
<feature type="transmembrane region" description="Helical" evidence="6">
    <location>
        <begin position="7"/>
        <end position="26"/>
    </location>
</feature>
<keyword evidence="4 6" id="KW-1133">Transmembrane helix</keyword>
<keyword evidence="8" id="KW-1185">Reference proteome</keyword>
<evidence type="ECO:0000256" key="5">
    <source>
        <dbReference type="ARBA" id="ARBA00023136"/>
    </source>
</evidence>
<organism evidence="7 8">
    <name type="scientific">Halomonas daqiaonensis</name>
    <dbReference type="NCBI Taxonomy" id="650850"/>
    <lineage>
        <taxon>Bacteria</taxon>
        <taxon>Pseudomonadati</taxon>
        <taxon>Pseudomonadota</taxon>
        <taxon>Gammaproteobacteria</taxon>
        <taxon>Oceanospirillales</taxon>
        <taxon>Halomonadaceae</taxon>
        <taxon>Halomonas</taxon>
    </lineage>
</organism>
<evidence type="ECO:0000256" key="6">
    <source>
        <dbReference type="SAM" id="Phobius"/>
    </source>
</evidence>
<accession>A0A1H7K1G0</accession>
<keyword evidence="2" id="KW-1003">Cell membrane</keyword>
<dbReference type="STRING" id="650850.SAMN04488129_104197"/>
<sequence length="124" mass="13111">MPALRGFLWLLGFLLIGEILVTLTGLPVSAGVVGMLLLTAWLLLHGGGFGDIASAAQPLIAMLAMLIMPGVVGVYFLIDELAGQWAAILAALVGGTLLSVLTTLWLMRRLMDETHHDPADPGHE</sequence>
<keyword evidence="5 6" id="KW-0472">Membrane</keyword>
<evidence type="ECO:0000313" key="7">
    <source>
        <dbReference type="EMBL" id="SEK80658.1"/>
    </source>
</evidence>
<dbReference type="InterPro" id="IPR005538">
    <property type="entry name" value="LrgA/CidA"/>
</dbReference>
<gene>
    <name evidence="7" type="ORF">SAMN04488129_104197</name>
</gene>
<reference evidence="8" key="1">
    <citation type="submission" date="2016-10" db="EMBL/GenBank/DDBJ databases">
        <authorList>
            <person name="Varghese N."/>
            <person name="Submissions S."/>
        </authorList>
    </citation>
    <scope>NUCLEOTIDE SEQUENCE [LARGE SCALE GENOMIC DNA]</scope>
    <source>
        <strain evidence="8">CGMCC 1.9150</strain>
    </source>
</reference>
<evidence type="ECO:0000256" key="1">
    <source>
        <dbReference type="ARBA" id="ARBA00004651"/>
    </source>
</evidence>
<proteinExistence type="predicted"/>
<evidence type="ECO:0000256" key="4">
    <source>
        <dbReference type="ARBA" id="ARBA00022989"/>
    </source>
</evidence>
<dbReference type="PANTHER" id="PTHR33931">
    <property type="entry name" value="HOLIN-LIKE PROTEIN CIDA-RELATED"/>
    <property type="match status" value="1"/>
</dbReference>
<name>A0A1H7K1G0_9GAMM</name>
<protein>
    <submittedName>
        <fullName evidence="7">Putative effector of murein hydrolase LrgA, UPF0299 family</fullName>
    </submittedName>
</protein>
<feature type="transmembrane region" description="Helical" evidence="6">
    <location>
        <begin position="59"/>
        <end position="78"/>
    </location>
</feature>
<dbReference type="Pfam" id="PF03788">
    <property type="entry name" value="LrgA"/>
    <property type="match status" value="1"/>
</dbReference>
<dbReference type="EMBL" id="FOBC01000004">
    <property type="protein sequence ID" value="SEK80658.1"/>
    <property type="molecule type" value="Genomic_DNA"/>
</dbReference>
<dbReference type="AlphaFoldDB" id="A0A1H7K1G0"/>